<dbReference type="EMBL" id="VGIR01000084">
    <property type="protein sequence ID" value="MBM3332417.1"/>
    <property type="molecule type" value="Genomic_DNA"/>
</dbReference>
<dbReference type="Proteomes" id="UP000779900">
    <property type="component" value="Unassembled WGS sequence"/>
</dbReference>
<evidence type="ECO:0000313" key="3">
    <source>
        <dbReference type="Proteomes" id="UP000779900"/>
    </source>
</evidence>
<comment type="caution">
    <text evidence="2">The sequence shown here is derived from an EMBL/GenBank/DDBJ whole genome shotgun (WGS) entry which is preliminary data.</text>
</comment>
<reference evidence="2" key="1">
    <citation type="submission" date="2019-03" db="EMBL/GenBank/DDBJ databases">
        <title>Lake Tanganyika Metagenome-Assembled Genomes (MAGs).</title>
        <authorList>
            <person name="Tran P."/>
        </authorList>
    </citation>
    <scope>NUCLEOTIDE SEQUENCE</scope>
    <source>
        <strain evidence="2">K_DeepCast_150m_m2_040</strain>
    </source>
</reference>
<name>A0A937XFX7_UNCW3</name>
<proteinExistence type="predicted"/>
<accession>A0A937XFX7</accession>
<sequence length="62" mass="6788">MRSSALIGVPLVVFGLACNALIPKPDVGHKAPNFRLPDTAWVEHSLSEFRGKVVLLNFWQSG</sequence>
<protein>
    <submittedName>
        <fullName evidence="2">Redoxin domain-containing protein</fullName>
    </submittedName>
</protein>
<dbReference type="InterPro" id="IPR000866">
    <property type="entry name" value="AhpC/TSA"/>
</dbReference>
<dbReference type="Gene3D" id="3.40.30.10">
    <property type="entry name" value="Glutaredoxin"/>
    <property type="match status" value="1"/>
</dbReference>
<dbReference type="InterPro" id="IPR036249">
    <property type="entry name" value="Thioredoxin-like_sf"/>
</dbReference>
<dbReference type="AlphaFoldDB" id="A0A937XFX7"/>
<gene>
    <name evidence="2" type="ORF">FJY68_11320</name>
</gene>
<feature type="domain" description="Alkyl hydroperoxide reductase subunit C/ Thiol specific antioxidant" evidence="1">
    <location>
        <begin position="27"/>
        <end position="61"/>
    </location>
</feature>
<organism evidence="2 3">
    <name type="scientific">candidate division WOR-3 bacterium</name>
    <dbReference type="NCBI Taxonomy" id="2052148"/>
    <lineage>
        <taxon>Bacteria</taxon>
        <taxon>Bacteria division WOR-3</taxon>
    </lineage>
</organism>
<dbReference type="Pfam" id="PF00578">
    <property type="entry name" value="AhpC-TSA"/>
    <property type="match status" value="1"/>
</dbReference>
<evidence type="ECO:0000313" key="2">
    <source>
        <dbReference type="EMBL" id="MBM3332417.1"/>
    </source>
</evidence>
<dbReference type="PROSITE" id="PS51257">
    <property type="entry name" value="PROKAR_LIPOPROTEIN"/>
    <property type="match status" value="1"/>
</dbReference>
<dbReference type="GO" id="GO:0016209">
    <property type="term" value="F:antioxidant activity"/>
    <property type="evidence" value="ECO:0007669"/>
    <property type="project" value="InterPro"/>
</dbReference>
<dbReference type="GO" id="GO:0016491">
    <property type="term" value="F:oxidoreductase activity"/>
    <property type="evidence" value="ECO:0007669"/>
    <property type="project" value="InterPro"/>
</dbReference>
<evidence type="ECO:0000259" key="1">
    <source>
        <dbReference type="Pfam" id="PF00578"/>
    </source>
</evidence>
<dbReference type="SUPFAM" id="SSF52833">
    <property type="entry name" value="Thioredoxin-like"/>
    <property type="match status" value="1"/>
</dbReference>